<evidence type="ECO:0000256" key="1">
    <source>
        <dbReference type="SAM" id="SignalP"/>
    </source>
</evidence>
<evidence type="ECO:0000313" key="4">
    <source>
        <dbReference type="Proteomes" id="UP001152797"/>
    </source>
</evidence>
<feature type="chain" id="PRO_5043269474" evidence="1">
    <location>
        <begin position="20"/>
        <end position="1599"/>
    </location>
</feature>
<comment type="caution">
    <text evidence="2">The sequence shown here is derived from an EMBL/GenBank/DDBJ whole genome shotgun (WGS) entry which is preliminary data.</text>
</comment>
<gene>
    <name evidence="2" type="ORF">C1SCF055_LOCUS1760</name>
</gene>
<evidence type="ECO:0000313" key="3">
    <source>
        <dbReference type="EMBL" id="CAL4760552.1"/>
    </source>
</evidence>
<dbReference type="OrthoDB" id="446137at2759"/>
<evidence type="ECO:0000313" key="2">
    <source>
        <dbReference type="EMBL" id="CAI3973240.1"/>
    </source>
</evidence>
<accession>A0A9P1BIK8</accession>
<keyword evidence="4" id="KW-1185">Reference proteome</keyword>
<feature type="signal peptide" evidence="1">
    <location>
        <begin position="1"/>
        <end position="19"/>
    </location>
</feature>
<keyword evidence="1" id="KW-0732">Signal</keyword>
<dbReference type="EMBL" id="CAMXCT010000060">
    <property type="protein sequence ID" value="CAI3973240.1"/>
    <property type="molecule type" value="Genomic_DNA"/>
</dbReference>
<dbReference type="EMBL" id="CAMXCT020000060">
    <property type="protein sequence ID" value="CAL1126615.1"/>
    <property type="molecule type" value="Genomic_DNA"/>
</dbReference>
<reference evidence="3 4" key="2">
    <citation type="submission" date="2024-05" db="EMBL/GenBank/DDBJ databases">
        <authorList>
            <person name="Chen Y."/>
            <person name="Shah S."/>
            <person name="Dougan E. K."/>
            <person name="Thang M."/>
            <person name="Chan C."/>
        </authorList>
    </citation>
    <scope>NUCLEOTIDE SEQUENCE [LARGE SCALE GENOMIC DNA]</scope>
</reference>
<dbReference type="EMBL" id="CAMXCT030000060">
    <property type="protein sequence ID" value="CAL4760552.1"/>
    <property type="molecule type" value="Genomic_DNA"/>
</dbReference>
<organism evidence="2">
    <name type="scientific">Cladocopium goreaui</name>
    <dbReference type="NCBI Taxonomy" id="2562237"/>
    <lineage>
        <taxon>Eukaryota</taxon>
        <taxon>Sar</taxon>
        <taxon>Alveolata</taxon>
        <taxon>Dinophyceae</taxon>
        <taxon>Suessiales</taxon>
        <taxon>Symbiodiniaceae</taxon>
        <taxon>Cladocopium</taxon>
    </lineage>
</organism>
<reference evidence="2" key="1">
    <citation type="submission" date="2022-10" db="EMBL/GenBank/DDBJ databases">
        <authorList>
            <person name="Chen Y."/>
            <person name="Dougan E. K."/>
            <person name="Chan C."/>
            <person name="Rhodes N."/>
            <person name="Thang M."/>
        </authorList>
    </citation>
    <scope>NUCLEOTIDE SEQUENCE</scope>
</reference>
<proteinExistence type="predicted"/>
<sequence length="1599" mass="179491">MALWLFAGIWGSWFQTTAAVRPNLGSGFVFVNDDRAQCMRQDNLDIAGGDEANHRYILREVYSPSPANPQSDIYFLCEEFEITSINAELSIRRVQRNEFEFELNGALPHKTPGRSKNMGQANFVMKGFELVTGMKIADWAADFAANRDVLRKGQRGTMSFSLSGRVRATILKGVWEAELVRGSEKVDHFELTIHSQWVIDKVLRSWGKLKELIVNKLFELLKTAIPINLLASLHYLPFNPELPDEQQNFYIEANLILKGGTDANRTLNLQVPGYVRMYARPAALLDVLMRNFNVKEMARDAVISFFQDPETREAFKESRETFAENLHQYRFVVSESLLKLVAEAEHLDELMPLLLNAAEERANDLLLKVLDPLVQAHAAGTSGIFKRLKVHFRGRGGWKTGVNNGLFEGYLRPSFSRKNQEAVVQMNRSLLGAFGLREHLLEPIANAESCVIEMNGFVFDINSLRLESGLVQNCRRSMDNKSAIAWEVRIAEFSNALLRLPAVFRRTFEASSAILGVELKPDGRVLFTAHKDGLTFIQKERSVKPPVPLKNRPEENSLLDGAVPVTFQRPAEVNPQGEKGFVDRFDGAEMTVHFDLWGTAEDTIGLEIGTFADTVIDVEMMLGDVLAPRSRQDFGYVFETNLFHHYSGRQLFSTLVMAVLHCGYFSWPLNEHGSDRLSSEYLLDIDLFSVMAEGSTSVDSKRQSDGSFCLEVRYKKQNSNSWFWGKEVAAIHHLCGTQNAVTRMATAISVQKVRFRDPRATYSEWNYGSHEAGKEGYLLKDGQVQRNLVEVMKDREEEHYLGTQKSVHAALKAAAATLEVNHSEEVVVPAASSVLSKDTAEDVRSHQTAVPITTGSSESQDCRAEELLNLHWPPEKFGDAVLRKAFPTKALGIVYVIIQQMQLVKFDLRGTLRRSDDTTFSLMLSGPDNGQAFVQMYLDGIDFSAPKSNVPGFVRHASVLDHVFRPMEHHARMGTERAGGLNRGPLWVKFKMLVEFQMKNGHWEVKPGALSDVEITFGNGGAVESMINTLLDIFGKVDELLLETLWPMVVNYFPEDVVQALEEVSKKDGQLAHHFKILAQCQKQIGDRCGSDRVDFFIKDLTNVDVAASTVLPMYLSNLSPSKDAIEESLALTLLNSYVNCTLEHAMAGKSGEGGPLQDMLGQAIVSLAMDDNTRAQVNVSTQAVAPVKMLRCFLGDRVLTGLLPKEPSKSQLKGAVNLRQKELNISKVQLQSFRLPFAVNGKEDAIELSATLSRAELVLNESKGMMETVVGHVDLELDAAKGLILRRITDGYPLLSMDVSPNFLESVFREVGAKWATPRNVRTGAHSLPTGRIDDKWKRPRAQPAQSLDFQQLLVKAHTSVGVRFSEREQKPQPGEEPQEHLQAQTSLILHATIDMNSFFWRAALNRKQRDYGFVFASVVGAWGLKAQGLPKQAAFLQISCDQMQIFELPGKGPFDQQVYSKDLHEMFIETGTPEFERAGDKICWKVQLNVNTWFQDPNYQFCGNVEEMISIQQALHLQLTRLASVLEAQTEAKVADEESTKTTGVRFTGEEEVFGDSTWFRRYNALDTSSWSPEIPVDYQKVETPLQRWHEAVRQVT</sequence>
<protein>
    <submittedName>
        <fullName evidence="2">Uncharacterized protein</fullName>
    </submittedName>
</protein>
<name>A0A9P1BIK8_9DINO</name>
<dbReference type="Proteomes" id="UP001152797">
    <property type="component" value="Unassembled WGS sequence"/>
</dbReference>